<organism evidence="1 2">
    <name type="scientific">Zea mays</name>
    <name type="common">Maize</name>
    <dbReference type="NCBI Taxonomy" id="4577"/>
    <lineage>
        <taxon>Eukaryota</taxon>
        <taxon>Viridiplantae</taxon>
        <taxon>Streptophyta</taxon>
        <taxon>Embryophyta</taxon>
        <taxon>Tracheophyta</taxon>
        <taxon>Spermatophyta</taxon>
        <taxon>Magnoliopsida</taxon>
        <taxon>Liliopsida</taxon>
        <taxon>Poales</taxon>
        <taxon>Poaceae</taxon>
        <taxon>PACMAD clade</taxon>
        <taxon>Panicoideae</taxon>
        <taxon>Andropogonodae</taxon>
        <taxon>Andropogoneae</taxon>
        <taxon>Tripsacinae</taxon>
        <taxon>Zea</taxon>
    </lineage>
</organism>
<accession>A0A3L6G8L7</accession>
<evidence type="ECO:0000313" key="1">
    <source>
        <dbReference type="EMBL" id="PWZ44618.1"/>
    </source>
</evidence>
<feature type="non-terminal residue" evidence="1">
    <location>
        <position position="1"/>
    </location>
</feature>
<dbReference type="Proteomes" id="UP000251960">
    <property type="component" value="Chromosome 10"/>
</dbReference>
<proteinExistence type="predicted"/>
<comment type="caution">
    <text evidence="1">The sequence shown here is derived from an EMBL/GenBank/DDBJ whole genome shotgun (WGS) entry which is preliminary data.</text>
</comment>
<gene>
    <name evidence="1" type="ORF">Zm00014a_040695</name>
</gene>
<reference evidence="1 2" key="1">
    <citation type="journal article" date="2018" name="Nat. Genet.">
        <title>Extensive intraspecific gene order and gene structural variations between Mo17 and other maize genomes.</title>
        <authorList>
            <person name="Sun S."/>
            <person name="Zhou Y."/>
            <person name="Chen J."/>
            <person name="Shi J."/>
            <person name="Zhao H."/>
            <person name="Zhao H."/>
            <person name="Song W."/>
            <person name="Zhang M."/>
            <person name="Cui Y."/>
            <person name="Dong X."/>
            <person name="Liu H."/>
            <person name="Ma X."/>
            <person name="Jiao Y."/>
            <person name="Wang B."/>
            <person name="Wei X."/>
            <person name="Stein J.C."/>
            <person name="Glaubitz J.C."/>
            <person name="Lu F."/>
            <person name="Yu G."/>
            <person name="Liang C."/>
            <person name="Fengler K."/>
            <person name="Li B."/>
            <person name="Rafalski A."/>
            <person name="Schnable P.S."/>
            <person name="Ware D.H."/>
            <person name="Buckler E.S."/>
            <person name="Lai J."/>
        </authorList>
    </citation>
    <scope>NUCLEOTIDE SEQUENCE [LARGE SCALE GENOMIC DNA]</scope>
    <source>
        <strain evidence="2">cv. Missouri 17</strain>
        <tissue evidence="1">Seedling</tissue>
    </source>
</reference>
<name>A0A3L6G8L7_MAIZE</name>
<protein>
    <submittedName>
        <fullName evidence="1">Uncharacterized protein</fullName>
    </submittedName>
</protein>
<sequence>VKGPLPELIRWSK</sequence>
<evidence type="ECO:0000313" key="2">
    <source>
        <dbReference type="Proteomes" id="UP000251960"/>
    </source>
</evidence>
<dbReference type="EMBL" id="NCVQ01000002">
    <property type="protein sequence ID" value="PWZ44618.1"/>
    <property type="molecule type" value="Genomic_DNA"/>
</dbReference>